<dbReference type="Proteomes" id="UP000057820">
    <property type="component" value="Chromosome 1"/>
</dbReference>
<proteinExistence type="predicted"/>
<dbReference type="AlphaFoldDB" id="A0A0H5NJJ8"/>
<gene>
    <name evidence="2" type="ORF">ERS450000_01462</name>
</gene>
<protein>
    <recommendedName>
        <fullName evidence="1">Imm-5-like domain-containing protein</fullName>
    </recommendedName>
</protein>
<reference evidence="3" key="1">
    <citation type="submission" date="2015-03" db="EMBL/GenBank/DDBJ databases">
        <authorList>
            <consortium name="Pathogen Informatics"/>
        </authorList>
    </citation>
    <scope>NUCLEOTIDE SEQUENCE [LARGE SCALE GENOMIC DNA]</scope>
    <source>
        <strain evidence="3">NCTC11134</strain>
    </source>
</reference>
<dbReference type="Pfam" id="PF21805">
    <property type="entry name" value="Imm5_like"/>
    <property type="match status" value="1"/>
</dbReference>
<name>A0A0H5NJJ8_NOCFR</name>
<accession>A0A0H5NJJ8</accession>
<evidence type="ECO:0000259" key="1">
    <source>
        <dbReference type="Pfam" id="PF21805"/>
    </source>
</evidence>
<dbReference type="KEGG" id="nfr:ERS450000_01462"/>
<evidence type="ECO:0000313" key="3">
    <source>
        <dbReference type="Proteomes" id="UP000057820"/>
    </source>
</evidence>
<organism evidence="2 3">
    <name type="scientific">Nocardia farcinica</name>
    <dbReference type="NCBI Taxonomy" id="37329"/>
    <lineage>
        <taxon>Bacteria</taxon>
        <taxon>Bacillati</taxon>
        <taxon>Actinomycetota</taxon>
        <taxon>Actinomycetes</taxon>
        <taxon>Mycobacteriales</taxon>
        <taxon>Nocardiaceae</taxon>
        <taxon>Nocardia</taxon>
    </lineage>
</organism>
<evidence type="ECO:0000313" key="2">
    <source>
        <dbReference type="EMBL" id="CRY75683.1"/>
    </source>
</evidence>
<sequence length="184" mass="19256">MTPNDRHPAIDLTLDEVRAVTAFALACAESVLPIAERDCPDDPRPRAVLDRARAFVTGGPRTQAIRVTALAAHRAAREARDRGMDAAAEAALAAGHTGGAAYLHPLATATQGGHILLSAAHAARARELDAGDPTVAADTLATAQRLAGPVVRAVLRRYSPAPARGRGRVGELWRTLDSALRQTG</sequence>
<feature type="domain" description="Imm-5-like" evidence="1">
    <location>
        <begin position="17"/>
        <end position="136"/>
    </location>
</feature>
<dbReference type="InterPro" id="IPR048667">
    <property type="entry name" value="Imm5-like"/>
</dbReference>
<dbReference type="EMBL" id="LN868938">
    <property type="protein sequence ID" value="CRY75683.1"/>
    <property type="molecule type" value="Genomic_DNA"/>
</dbReference>
<dbReference type="RefSeq" id="WP_060591444.1">
    <property type="nucleotide sequence ID" value="NZ_CP031418.1"/>
</dbReference>